<feature type="transmembrane region" description="Helical" evidence="4">
    <location>
        <begin position="150"/>
        <end position="171"/>
    </location>
</feature>
<feature type="transmembrane region" description="Helical" evidence="4">
    <location>
        <begin position="61"/>
        <end position="85"/>
    </location>
</feature>
<dbReference type="PROSITE" id="PS01124">
    <property type="entry name" value="HTH_ARAC_FAMILY_2"/>
    <property type="match status" value="1"/>
</dbReference>
<dbReference type="InterPro" id="IPR018060">
    <property type="entry name" value="HTH_AraC"/>
</dbReference>
<dbReference type="EMBL" id="PYGC01000002">
    <property type="protein sequence ID" value="PSK84833.1"/>
    <property type="molecule type" value="Genomic_DNA"/>
</dbReference>
<keyword evidence="4" id="KW-1133">Transmembrane helix</keyword>
<comment type="caution">
    <text evidence="6">The sequence shown here is derived from an EMBL/GenBank/DDBJ whole genome shotgun (WGS) entry which is preliminary data.</text>
</comment>
<keyword evidence="4" id="KW-0812">Transmembrane</keyword>
<feature type="transmembrane region" description="Helical" evidence="4">
    <location>
        <begin position="192"/>
        <end position="213"/>
    </location>
</feature>
<evidence type="ECO:0000256" key="2">
    <source>
        <dbReference type="ARBA" id="ARBA00023125"/>
    </source>
</evidence>
<evidence type="ECO:0000259" key="5">
    <source>
        <dbReference type="PROSITE" id="PS01124"/>
    </source>
</evidence>
<keyword evidence="4" id="KW-0472">Membrane</keyword>
<dbReference type="OrthoDB" id="1122790at2"/>
<evidence type="ECO:0000256" key="3">
    <source>
        <dbReference type="ARBA" id="ARBA00023163"/>
    </source>
</evidence>
<evidence type="ECO:0000256" key="4">
    <source>
        <dbReference type="SAM" id="Phobius"/>
    </source>
</evidence>
<feature type="transmembrane region" description="Helical" evidence="4">
    <location>
        <begin position="12"/>
        <end position="28"/>
    </location>
</feature>
<dbReference type="InterPro" id="IPR009057">
    <property type="entry name" value="Homeodomain-like_sf"/>
</dbReference>
<evidence type="ECO:0000256" key="1">
    <source>
        <dbReference type="ARBA" id="ARBA00023015"/>
    </source>
</evidence>
<dbReference type="SMART" id="SM00342">
    <property type="entry name" value="HTH_ARAC"/>
    <property type="match status" value="1"/>
</dbReference>
<feature type="domain" description="HTH araC/xylS-type" evidence="5">
    <location>
        <begin position="268"/>
        <end position="374"/>
    </location>
</feature>
<proteinExistence type="predicted"/>
<dbReference type="SUPFAM" id="SSF46689">
    <property type="entry name" value="Homeodomain-like"/>
    <property type="match status" value="1"/>
</dbReference>
<dbReference type="PANTHER" id="PTHR43280:SF29">
    <property type="entry name" value="ARAC-FAMILY TRANSCRIPTIONAL REGULATOR"/>
    <property type="match status" value="1"/>
</dbReference>
<keyword evidence="2 6" id="KW-0238">DNA-binding</keyword>
<gene>
    <name evidence="6" type="ORF">CLV93_102624</name>
</gene>
<feature type="transmembrane region" description="Helical" evidence="4">
    <location>
        <begin position="97"/>
        <end position="119"/>
    </location>
</feature>
<dbReference type="GO" id="GO:0003700">
    <property type="term" value="F:DNA-binding transcription factor activity"/>
    <property type="evidence" value="ECO:0007669"/>
    <property type="project" value="InterPro"/>
</dbReference>
<organism evidence="6 7">
    <name type="scientific">Prolixibacter denitrificans</name>
    <dbReference type="NCBI Taxonomy" id="1541063"/>
    <lineage>
        <taxon>Bacteria</taxon>
        <taxon>Pseudomonadati</taxon>
        <taxon>Bacteroidota</taxon>
        <taxon>Bacteroidia</taxon>
        <taxon>Marinilabiliales</taxon>
        <taxon>Prolixibacteraceae</taxon>
        <taxon>Prolixibacter</taxon>
    </lineage>
</organism>
<keyword evidence="3" id="KW-0804">Transcription</keyword>
<dbReference type="PANTHER" id="PTHR43280">
    <property type="entry name" value="ARAC-FAMILY TRANSCRIPTIONAL REGULATOR"/>
    <property type="match status" value="1"/>
</dbReference>
<dbReference type="Gene3D" id="1.10.10.60">
    <property type="entry name" value="Homeodomain-like"/>
    <property type="match status" value="2"/>
</dbReference>
<reference evidence="6 7" key="1">
    <citation type="submission" date="2018-03" db="EMBL/GenBank/DDBJ databases">
        <title>Genomic Encyclopedia of Archaeal and Bacterial Type Strains, Phase II (KMG-II): from individual species to whole genera.</title>
        <authorList>
            <person name="Goeker M."/>
        </authorList>
    </citation>
    <scope>NUCLEOTIDE SEQUENCE [LARGE SCALE GENOMIC DNA]</scope>
    <source>
        <strain evidence="6 7">DSM 27267</strain>
    </source>
</reference>
<feature type="transmembrane region" description="Helical" evidence="4">
    <location>
        <begin position="225"/>
        <end position="244"/>
    </location>
</feature>
<evidence type="ECO:0000313" key="6">
    <source>
        <dbReference type="EMBL" id="PSK84833.1"/>
    </source>
</evidence>
<name>A0A2P8CIR7_9BACT</name>
<dbReference type="AlphaFoldDB" id="A0A2P8CIR7"/>
<sequence>MELFRDLGLLSPVYVPLILSVVLFFSAGKDDHSKVWLGWGMLNAAFLFLANYFYFQKHYEIYTYLHSLHISSVLAAYPFIYTYILKLTSPPGKKVRAWIHFLPSIVFFFLSAPVFYLMLDVQERVQFMSEYRFAPDFSNPLMNYLLVVRFLNIVCLFVQIFLYFVLSFRLLRKHRYEAVNWFADYGKIGLKWMWLFNGLFFGMAILSIFFYSVNPVKLFGDDRYLVIPLFLLGLLIWALGVLGFRQKPLFDERDRLAVRLEGHDEPDSVIIKKIRTIFQEQKPWLNNDFKLADLCLELGTNRTYVSQAINRSYGVNFNTFVNQYRVDEAKRLLSSQPILLLEEVAIRSGFGSNVSMSRAFRQLENVTPGMLRDRLRYATETESV</sequence>
<feature type="transmembrane region" description="Helical" evidence="4">
    <location>
        <begin position="35"/>
        <end position="55"/>
    </location>
</feature>
<evidence type="ECO:0000313" key="7">
    <source>
        <dbReference type="Proteomes" id="UP000240621"/>
    </source>
</evidence>
<dbReference type="Pfam" id="PF12833">
    <property type="entry name" value="HTH_18"/>
    <property type="match status" value="1"/>
</dbReference>
<protein>
    <submittedName>
        <fullName evidence="6">AraC-like DNA-binding protein</fullName>
    </submittedName>
</protein>
<dbReference type="RefSeq" id="WP_106541398.1">
    <property type="nucleotide sequence ID" value="NZ_BLAU01000001.1"/>
</dbReference>
<accession>A0A2P8CIR7</accession>
<dbReference type="GO" id="GO:0043565">
    <property type="term" value="F:sequence-specific DNA binding"/>
    <property type="evidence" value="ECO:0007669"/>
    <property type="project" value="InterPro"/>
</dbReference>
<keyword evidence="1" id="KW-0805">Transcription regulation</keyword>
<dbReference type="Proteomes" id="UP000240621">
    <property type="component" value="Unassembled WGS sequence"/>
</dbReference>